<name>A0A382AYE8_9ZZZZ</name>
<dbReference type="EMBL" id="UINC01027361">
    <property type="protein sequence ID" value="SVB06468.1"/>
    <property type="molecule type" value="Genomic_DNA"/>
</dbReference>
<protein>
    <submittedName>
        <fullName evidence="1">Uncharacterized protein</fullName>
    </submittedName>
</protein>
<dbReference type="AlphaFoldDB" id="A0A382AYE8"/>
<accession>A0A382AYE8</accession>
<proteinExistence type="predicted"/>
<organism evidence="1">
    <name type="scientific">marine metagenome</name>
    <dbReference type="NCBI Taxonomy" id="408172"/>
    <lineage>
        <taxon>unclassified sequences</taxon>
        <taxon>metagenomes</taxon>
        <taxon>ecological metagenomes</taxon>
    </lineage>
</organism>
<gene>
    <name evidence="1" type="ORF">METZ01_LOCUS159322</name>
</gene>
<evidence type="ECO:0000313" key="1">
    <source>
        <dbReference type="EMBL" id="SVB06468.1"/>
    </source>
</evidence>
<sequence length="37" mass="4181">MNDISSAVYFCTNNCGVDFNENKIIMDIYSNTNQSLT</sequence>
<reference evidence="1" key="1">
    <citation type="submission" date="2018-05" db="EMBL/GenBank/DDBJ databases">
        <authorList>
            <person name="Lanie J.A."/>
            <person name="Ng W.-L."/>
            <person name="Kazmierczak K.M."/>
            <person name="Andrzejewski T.M."/>
            <person name="Davidsen T.M."/>
            <person name="Wayne K.J."/>
            <person name="Tettelin H."/>
            <person name="Glass J.I."/>
            <person name="Rusch D."/>
            <person name="Podicherti R."/>
            <person name="Tsui H.-C.T."/>
            <person name="Winkler M.E."/>
        </authorList>
    </citation>
    <scope>NUCLEOTIDE SEQUENCE</scope>
</reference>